<dbReference type="Proteomes" id="UP001185254">
    <property type="component" value="Unassembled WGS sequence"/>
</dbReference>
<dbReference type="InterPro" id="IPR018392">
    <property type="entry name" value="LysM"/>
</dbReference>
<evidence type="ECO:0000259" key="2">
    <source>
        <dbReference type="PROSITE" id="PS51782"/>
    </source>
</evidence>
<dbReference type="InterPro" id="IPR024408">
    <property type="entry name" value="Muramidase"/>
</dbReference>
<organism evidence="3 4">
    <name type="scientific">Paraburkholderia caledonica</name>
    <dbReference type="NCBI Taxonomy" id="134536"/>
    <lineage>
        <taxon>Bacteria</taxon>
        <taxon>Pseudomonadati</taxon>
        <taxon>Pseudomonadota</taxon>
        <taxon>Betaproteobacteria</taxon>
        <taxon>Burkholderiales</taxon>
        <taxon>Burkholderiaceae</taxon>
        <taxon>Paraburkholderia</taxon>
    </lineage>
</organism>
<feature type="region of interest" description="Disordered" evidence="1">
    <location>
        <begin position="149"/>
        <end position="216"/>
    </location>
</feature>
<dbReference type="Pfam" id="PF01476">
    <property type="entry name" value="LysM"/>
    <property type="match status" value="1"/>
</dbReference>
<evidence type="ECO:0000313" key="4">
    <source>
        <dbReference type="Proteomes" id="UP001185254"/>
    </source>
</evidence>
<sequence>MSANPMSSVDEIYQVRPGDTLSFIAQAHGTTTANLASINSIQNPDLLTVGQRLVVKRSGTCAVVPLFIDRDRNPIQGLRYRLESAGIAVFEGASRLNGLGERFFTKSEGDVVRILVQKRDGTWKLIHEAEAWAGEKLVTLKSGWVRFSTRTEPHPKTPDGMPASDPPHHRKPKASPAGTPNKSQGDMQHPAAHGSAEGTKAQPTKTQQGATDTQVSKDLPDLRKYFALFTGEAITDQDWSDAASAIGCEIPVIKAFAHVESHGAGFDKQKRPVILYERHVFSRHTNRKFDSKNADISLSKAYTTAKVDKQKHEIANDDRYGSQGDHQYQRFEKAYILDAMGAIQACSWGKFQILGENYANKFHFPEDFLQAACTSERRHLLDLFVPFVRTKRSTKLGTLQDALIQKNWASAAYLYNGSGYKKYNYDNKLKEAYEKIKAGAWTV</sequence>
<dbReference type="Gene3D" id="3.10.350.10">
    <property type="entry name" value="LysM domain"/>
    <property type="match status" value="1"/>
</dbReference>
<gene>
    <name evidence="3" type="ORF">J2776_004314</name>
</gene>
<feature type="compositionally biased region" description="Polar residues" evidence="1">
    <location>
        <begin position="201"/>
        <end position="216"/>
    </location>
</feature>
<dbReference type="InterPro" id="IPR036779">
    <property type="entry name" value="LysM_dom_sf"/>
</dbReference>
<dbReference type="Pfam" id="PF11860">
    <property type="entry name" value="Muramidase"/>
    <property type="match status" value="1"/>
</dbReference>
<dbReference type="SMART" id="SM00257">
    <property type="entry name" value="LysM"/>
    <property type="match status" value="1"/>
</dbReference>
<dbReference type="RefSeq" id="WP_088173542.1">
    <property type="nucleotide sequence ID" value="NZ_JAVDQN010000003.1"/>
</dbReference>
<evidence type="ECO:0000313" key="3">
    <source>
        <dbReference type="EMBL" id="MDR6377614.1"/>
    </source>
</evidence>
<dbReference type="PROSITE" id="PS51782">
    <property type="entry name" value="LYSM"/>
    <property type="match status" value="1"/>
</dbReference>
<protein>
    <submittedName>
        <fullName evidence="3">LysM repeat protein</fullName>
    </submittedName>
</protein>
<dbReference type="SUPFAM" id="SSF54106">
    <property type="entry name" value="LysM domain"/>
    <property type="match status" value="1"/>
</dbReference>
<proteinExistence type="predicted"/>
<dbReference type="EMBL" id="JAVDQN010000003">
    <property type="protein sequence ID" value="MDR6377614.1"/>
    <property type="molecule type" value="Genomic_DNA"/>
</dbReference>
<name>A0ABU1L327_9BURK</name>
<reference evidence="3 4" key="1">
    <citation type="submission" date="2023-07" db="EMBL/GenBank/DDBJ databases">
        <title>Sorghum-associated microbial communities from plants grown in Nebraska, USA.</title>
        <authorList>
            <person name="Schachtman D."/>
        </authorList>
    </citation>
    <scope>NUCLEOTIDE SEQUENCE [LARGE SCALE GENOMIC DNA]</scope>
    <source>
        <strain evidence="3 4">DS1039</strain>
    </source>
</reference>
<feature type="domain" description="LysM" evidence="2">
    <location>
        <begin position="11"/>
        <end position="55"/>
    </location>
</feature>
<dbReference type="CDD" id="cd00118">
    <property type="entry name" value="LysM"/>
    <property type="match status" value="1"/>
</dbReference>
<accession>A0ABU1L327</accession>
<keyword evidence="4" id="KW-1185">Reference proteome</keyword>
<comment type="caution">
    <text evidence="3">The sequence shown here is derived from an EMBL/GenBank/DDBJ whole genome shotgun (WGS) entry which is preliminary data.</text>
</comment>
<evidence type="ECO:0000256" key="1">
    <source>
        <dbReference type="SAM" id="MobiDB-lite"/>
    </source>
</evidence>